<evidence type="ECO:0000313" key="2">
    <source>
        <dbReference type="Proteomes" id="UP000265520"/>
    </source>
</evidence>
<accession>A0A392TYE3</accession>
<dbReference type="EMBL" id="LXQA010676597">
    <property type="protein sequence ID" value="MCI65474.1"/>
    <property type="molecule type" value="Genomic_DNA"/>
</dbReference>
<reference evidence="1 2" key="1">
    <citation type="journal article" date="2018" name="Front. Plant Sci.">
        <title>Red Clover (Trifolium pratense) and Zigzag Clover (T. medium) - A Picture of Genomic Similarities and Differences.</title>
        <authorList>
            <person name="Dluhosova J."/>
            <person name="Istvanek J."/>
            <person name="Nedelnik J."/>
            <person name="Repkova J."/>
        </authorList>
    </citation>
    <scope>NUCLEOTIDE SEQUENCE [LARGE SCALE GENOMIC DNA]</scope>
    <source>
        <strain evidence="2">cv. 10/8</strain>
        <tissue evidence="1">Leaf</tissue>
    </source>
</reference>
<proteinExistence type="predicted"/>
<dbReference type="AlphaFoldDB" id="A0A392TYE3"/>
<organism evidence="1 2">
    <name type="scientific">Trifolium medium</name>
    <dbReference type="NCBI Taxonomy" id="97028"/>
    <lineage>
        <taxon>Eukaryota</taxon>
        <taxon>Viridiplantae</taxon>
        <taxon>Streptophyta</taxon>
        <taxon>Embryophyta</taxon>
        <taxon>Tracheophyta</taxon>
        <taxon>Spermatophyta</taxon>
        <taxon>Magnoliopsida</taxon>
        <taxon>eudicotyledons</taxon>
        <taxon>Gunneridae</taxon>
        <taxon>Pentapetalae</taxon>
        <taxon>rosids</taxon>
        <taxon>fabids</taxon>
        <taxon>Fabales</taxon>
        <taxon>Fabaceae</taxon>
        <taxon>Papilionoideae</taxon>
        <taxon>50 kb inversion clade</taxon>
        <taxon>NPAAA clade</taxon>
        <taxon>Hologalegina</taxon>
        <taxon>IRL clade</taxon>
        <taxon>Trifolieae</taxon>
        <taxon>Trifolium</taxon>
    </lineage>
</organism>
<dbReference type="Proteomes" id="UP000265520">
    <property type="component" value="Unassembled WGS sequence"/>
</dbReference>
<name>A0A392TYE3_9FABA</name>
<sequence>MNMLNEPKICPPNPVSISVYPPSPLPAELPLVKPLTPQNHHPQMATSELSTPTYIAMLRCS</sequence>
<protein>
    <submittedName>
        <fullName evidence="1">Uncharacterized protein</fullName>
    </submittedName>
</protein>
<evidence type="ECO:0000313" key="1">
    <source>
        <dbReference type="EMBL" id="MCI65474.1"/>
    </source>
</evidence>
<keyword evidence="2" id="KW-1185">Reference proteome</keyword>
<feature type="non-terminal residue" evidence="1">
    <location>
        <position position="61"/>
    </location>
</feature>
<comment type="caution">
    <text evidence="1">The sequence shown here is derived from an EMBL/GenBank/DDBJ whole genome shotgun (WGS) entry which is preliminary data.</text>
</comment>